<dbReference type="PANTHER" id="PTHR30093:SF2">
    <property type="entry name" value="TYPE II SECRETION SYSTEM PROTEIN H"/>
    <property type="match status" value="1"/>
</dbReference>
<gene>
    <name evidence="3" type="ordered locus">Plabr_0545</name>
</gene>
<reference evidence="4" key="1">
    <citation type="submission" date="2011-02" db="EMBL/GenBank/DDBJ databases">
        <title>The complete genome of Planctomyces brasiliensis DSM 5305.</title>
        <authorList>
            <person name="Lucas S."/>
            <person name="Copeland A."/>
            <person name="Lapidus A."/>
            <person name="Bruce D."/>
            <person name="Goodwin L."/>
            <person name="Pitluck S."/>
            <person name="Kyrpides N."/>
            <person name="Mavromatis K."/>
            <person name="Pagani I."/>
            <person name="Ivanova N."/>
            <person name="Ovchinnikova G."/>
            <person name="Lu M."/>
            <person name="Detter J.C."/>
            <person name="Han C."/>
            <person name="Land M."/>
            <person name="Hauser L."/>
            <person name="Markowitz V."/>
            <person name="Cheng J.-F."/>
            <person name="Hugenholtz P."/>
            <person name="Woyke T."/>
            <person name="Wu D."/>
            <person name="Tindall B."/>
            <person name="Pomrenke H.G."/>
            <person name="Brambilla E."/>
            <person name="Klenk H.-P."/>
            <person name="Eisen J.A."/>
        </authorList>
    </citation>
    <scope>NUCLEOTIDE SEQUENCE [LARGE SCALE GENOMIC DNA]</scope>
    <source>
        <strain evidence="4">ATCC 49424 / DSM 5305 / JCM 21570 / NBRC 103401 / IFAM 1448</strain>
    </source>
</reference>
<protein>
    <recommendedName>
        <fullName evidence="2">DUF1559 domain-containing protein</fullName>
    </recommendedName>
</protein>
<proteinExistence type="predicted"/>
<feature type="domain" description="DUF1559" evidence="2">
    <location>
        <begin position="35"/>
        <end position="306"/>
    </location>
</feature>
<evidence type="ECO:0000259" key="2">
    <source>
        <dbReference type="Pfam" id="PF07596"/>
    </source>
</evidence>
<dbReference type="Pfam" id="PF07596">
    <property type="entry name" value="SBP_bac_10"/>
    <property type="match status" value="1"/>
</dbReference>
<evidence type="ECO:0000313" key="3">
    <source>
        <dbReference type="EMBL" id="ADY58172.1"/>
    </source>
</evidence>
<dbReference type="AlphaFoldDB" id="F0ST17"/>
<dbReference type="NCBIfam" id="TIGR04294">
    <property type="entry name" value="pre_pil_HX9DG"/>
    <property type="match status" value="1"/>
</dbReference>
<dbReference type="RefSeq" id="WP_013626915.1">
    <property type="nucleotide sequence ID" value="NC_015174.1"/>
</dbReference>
<dbReference type="STRING" id="756272.Plabr_0545"/>
<keyword evidence="1" id="KW-0812">Transmembrane</keyword>
<dbReference type="InterPro" id="IPR045584">
    <property type="entry name" value="Pilin-like"/>
</dbReference>
<dbReference type="Pfam" id="PF07963">
    <property type="entry name" value="N_methyl"/>
    <property type="match status" value="1"/>
</dbReference>
<keyword evidence="1" id="KW-1133">Transmembrane helix</keyword>
<dbReference type="PANTHER" id="PTHR30093">
    <property type="entry name" value="GENERAL SECRETION PATHWAY PROTEIN G"/>
    <property type="match status" value="1"/>
</dbReference>
<name>F0ST17_RUBBR</name>
<accession>F0ST17</accession>
<sequence length="332" mass="36242">MKRVSAGKAGFTLIELLVVIAIIAILVALLLPAVQQAREAARRSSCKNNLKQLGLALHNYHDTHRCFPPGLVGQNLDADGRTDANWSWGAMIAPFLELSSNYDALQVGTLRGDEALATAQGLAAAQTPLPMWRCPSDTAPGLNQRKRPRDASGTVRETALANYVVNHGANWFYPRDVGSNPWQEIQGPFWQNSSTKIRDFTDGTSNTILVGERIYDDPNGALGDSDDEYGRAGLVWFTQGDGYAQSSSPHYTVNWAGIADVAFCGRQYINGTDGWENSMGASSRHQGGAQFLLADGSVRFLSENIQHNRSRTSDSLYDFLLNESDGQVIGEY</sequence>
<dbReference type="PROSITE" id="PS00409">
    <property type="entry name" value="PROKAR_NTER_METHYL"/>
    <property type="match status" value="1"/>
</dbReference>
<evidence type="ECO:0000313" key="4">
    <source>
        <dbReference type="Proteomes" id="UP000006860"/>
    </source>
</evidence>
<dbReference type="NCBIfam" id="TIGR02532">
    <property type="entry name" value="IV_pilin_GFxxxE"/>
    <property type="match status" value="1"/>
</dbReference>
<organism evidence="3 4">
    <name type="scientific">Rubinisphaera brasiliensis (strain ATCC 49424 / DSM 5305 / JCM 21570 / IAM 15109 / NBRC 103401 / IFAM 1448)</name>
    <name type="common">Planctomyces brasiliensis</name>
    <dbReference type="NCBI Taxonomy" id="756272"/>
    <lineage>
        <taxon>Bacteria</taxon>
        <taxon>Pseudomonadati</taxon>
        <taxon>Planctomycetota</taxon>
        <taxon>Planctomycetia</taxon>
        <taxon>Planctomycetales</taxon>
        <taxon>Planctomycetaceae</taxon>
        <taxon>Rubinisphaera</taxon>
    </lineage>
</organism>
<dbReference type="KEGG" id="pbs:Plabr_0545"/>
<dbReference type="InterPro" id="IPR011453">
    <property type="entry name" value="DUF1559"/>
</dbReference>
<dbReference type="InterPro" id="IPR027558">
    <property type="entry name" value="Pre_pil_HX9DG_C"/>
</dbReference>
<dbReference type="eggNOG" id="COG2165">
    <property type="taxonomic scope" value="Bacteria"/>
</dbReference>
<dbReference type="SUPFAM" id="SSF54523">
    <property type="entry name" value="Pili subunits"/>
    <property type="match status" value="1"/>
</dbReference>
<evidence type="ECO:0000256" key="1">
    <source>
        <dbReference type="SAM" id="Phobius"/>
    </source>
</evidence>
<dbReference type="InterPro" id="IPR012902">
    <property type="entry name" value="N_methyl_site"/>
</dbReference>
<feature type="transmembrane region" description="Helical" evidence="1">
    <location>
        <begin position="12"/>
        <end position="34"/>
    </location>
</feature>
<dbReference type="Gene3D" id="3.30.700.10">
    <property type="entry name" value="Glycoprotein, Type 4 Pilin"/>
    <property type="match status" value="1"/>
</dbReference>
<dbReference type="EMBL" id="CP002546">
    <property type="protein sequence ID" value="ADY58172.1"/>
    <property type="molecule type" value="Genomic_DNA"/>
</dbReference>
<keyword evidence="1" id="KW-0472">Membrane</keyword>
<keyword evidence="4" id="KW-1185">Reference proteome</keyword>
<dbReference type="OrthoDB" id="210622at2"/>
<dbReference type="HOGENOM" id="CLU_041661_0_0_0"/>
<dbReference type="Proteomes" id="UP000006860">
    <property type="component" value="Chromosome"/>
</dbReference>